<dbReference type="InterPro" id="IPR039465">
    <property type="entry name" value="IL-17_rcpt-like"/>
</dbReference>
<proteinExistence type="predicted"/>
<evidence type="ECO:0000259" key="13">
    <source>
        <dbReference type="Pfam" id="PF08357"/>
    </source>
</evidence>
<evidence type="ECO:0000313" key="15">
    <source>
        <dbReference type="Ensembl" id="ENSFHEP00000021527.1"/>
    </source>
</evidence>
<feature type="domain" description="Interleukin-17 receptor C/E N-terminal" evidence="14">
    <location>
        <begin position="113"/>
        <end position="278"/>
    </location>
</feature>
<evidence type="ECO:0000313" key="16">
    <source>
        <dbReference type="Proteomes" id="UP000265000"/>
    </source>
</evidence>
<dbReference type="Pfam" id="PF15037">
    <property type="entry name" value="IL17_R_N"/>
    <property type="match status" value="1"/>
</dbReference>
<evidence type="ECO:0000256" key="12">
    <source>
        <dbReference type="SAM" id="Phobius"/>
    </source>
</evidence>
<name>A0A3Q2Q6C5_FUNHE</name>
<dbReference type="AlphaFoldDB" id="A0A3Q2Q6C5"/>
<keyword evidence="7 12" id="KW-0472">Membrane</keyword>
<keyword evidence="10" id="KW-0395">Inflammatory response</keyword>
<dbReference type="InterPro" id="IPR027841">
    <property type="entry name" value="IL-17_rcpt_C/E_N"/>
</dbReference>
<keyword evidence="5" id="KW-0732">Signal</keyword>
<dbReference type="Gene3D" id="3.40.50.11530">
    <property type="match status" value="1"/>
</dbReference>
<dbReference type="Proteomes" id="UP000265000">
    <property type="component" value="Unplaced"/>
</dbReference>
<evidence type="ECO:0000256" key="4">
    <source>
        <dbReference type="ARBA" id="ARBA00022692"/>
    </source>
</evidence>
<feature type="compositionally biased region" description="Polar residues" evidence="11">
    <location>
        <begin position="623"/>
        <end position="634"/>
    </location>
</feature>
<evidence type="ECO:0000256" key="11">
    <source>
        <dbReference type="SAM" id="MobiDB-lite"/>
    </source>
</evidence>
<feature type="transmembrane region" description="Helical" evidence="12">
    <location>
        <begin position="321"/>
        <end position="343"/>
    </location>
</feature>
<evidence type="ECO:0000256" key="8">
    <source>
        <dbReference type="ARBA" id="ARBA00023170"/>
    </source>
</evidence>
<dbReference type="Ensembl" id="ENSFHET00000015271.1">
    <property type="protein sequence ID" value="ENSFHEP00000021527.1"/>
    <property type="gene ID" value="ENSFHEG00000001307.1"/>
</dbReference>
<organism evidence="15 16">
    <name type="scientific">Fundulus heteroclitus</name>
    <name type="common">Killifish</name>
    <name type="synonym">Mummichog</name>
    <dbReference type="NCBI Taxonomy" id="8078"/>
    <lineage>
        <taxon>Eukaryota</taxon>
        <taxon>Metazoa</taxon>
        <taxon>Chordata</taxon>
        <taxon>Craniata</taxon>
        <taxon>Vertebrata</taxon>
        <taxon>Euteleostomi</taxon>
        <taxon>Actinopterygii</taxon>
        <taxon>Neopterygii</taxon>
        <taxon>Teleostei</taxon>
        <taxon>Neoteleostei</taxon>
        <taxon>Acanthomorphata</taxon>
        <taxon>Ovalentaria</taxon>
        <taxon>Atherinomorphae</taxon>
        <taxon>Cyprinodontiformes</taxon>
        <taxon>Fundulidae</taxon>
        <taxon>Fundulus</taxon>
    </lineage>
</organism>
<keyword evidence="16" id="KW-1185">Reference proteome</keyword>
<dbReference type="InterPro" id="IPR013568">
    <property type="entry name" value="SEFIR_dom"/>
</dbReference>
<dbReference type="STRING" id="8078.ENSFHEP00000021527"/>
<keyword evidence="3" id="KW-1003">Cell membrane</keyword>
<feature type="domain" description="SEFIR" evidence="13">
    <location>
        <begin position="360"/>
        <end position="569"/>
    </location>
</feature>
<evidence type="ECO:0000256" key="1">
    <source>
        <dbReference type="ARBA" id="ARBA00004162"/>
    </source>
</evidence>
<comment type="subcellular location">
    <subcellularLocation>
        <location evidence="1">Cell membrane</location>
        <topology evidence="1">Single-pass membrane protein</topology>
    </subcellularLocation>
    <subcellularLocation>
        <location evidence="2">Membrane</location>
        <topology evidence="2">Single-pass type I membrane protein</topology>
    </subcellularLocation>
</comment>
<reference evidence="15" key="1">
    <citation type="submission" date="2025-08" db="UniProtKB">
        <authorList>
            <consortium name="Ensembl"/>
        </authorList>
    </citation>
    <scope>IDENTIFICATION</scope>
</reference>
<sequence>DVAEGQCPITLTSTPLIHRERGYAEIITLQVVWMKKKMGNLIFHVCYPAYSPFMLLSRSYPRPDFSLSVNKSSKTISVDVDSGDPVNVRWCYERNPWHCSGPHPKTTRRSAVLRIPHLLPCVCVEVYYTYTDASRHKKCPFGNETVIDILQTSEVEVFQSHLLWSAECPASTRNISAALCWKMHDNACIPLPNSTLEKEDEQTLKFKISTVDKHPQTCVQFSIQGSHNISCFFQADKSSWETHITPGRQSMSMHITSAVPAKFSAQLCVLTESGCVPRGQIHSGTMVSLHVQYANKCKGVWQSAPALTGRRIVCPDYTHNRWGVCAVGALIFLVICTALGFFIHRATKSGMAGWLTIQRPLLLVCSSDQSTHVSAACALASMLQEELDASVHTALWAQSSQSPAGKGPSVADLGPLPWLYGQWEAIHEAQGKILFVWSPEAKRVYKKWRLERVQVDDSWRSDKTRASAQDYLKPAGWRLGKNKKEKCLGKKAVEAFEDEDTQKEPSSVLETVFVAALARLEGALQEGKGKDVAIVYFQGLCHSRDIPQAFRGIPRYCLPQEFSGLIQELAEVRKGTKSGEFRWHCWPRLLCKVLSVWLARQLARRLQAVLPQSVSSSSTTASGQAGNRSPSSVCEQHPLYDF</sequence>
<dbReference type="PANTHER" id="PTHR15583:SF21">
    <property type="entry name" value="INTERLEUKIN-17 RECEPTOR E-LIKE"/>
    <property type="match status" value="1"/>
</dbReference>
<evidence type="ECO:0000256" key="6">
    <source>
        <dbReference type="ARBA" id="ARBA00022989"/>
    </source>
</evidence>
<evidence type="ECO:0000256" key="7">
    <source>
        <dbReference type="ARBA" id="ARBA00023136"/>
    </source>
</evidence>
<evidence type="ECO:0000256" key="10">
    <source>
        <dbReference type="ARBA" id="ARBA00023198"/>
    </source>
</evidence>
<keyword evidence="9" id="KW-0325">Glycoprotein</keyword>
<dbReference type="GO" id="GO:0006954">
    <property type="term" value="P:inflammatory response"/>
    <property type="evidence" value="ECO:0007669"/>
    <property type="project" value="UniProtKB-KW"/>
</dbReference>
<dbReference type="Pfam" id="PF08357">
    <property type="entry name" value="SEFIR"/>
    <property type="match status" value="1"/>
</dbReference>
<feature type="region of interest" description="Disordered" evidence="11">
    <location>
        <begin position="616"/>
        <end position="642"/>
    </location>
</feature>
<protein>
    <recommendedName>
        <fullName evidence="17">SEFIR domain-containing protein</fullName>
    </recommendedName>
</protein>
<dbReference type="GeneTree" id="ENSGT00940000161421"/>
<dbReference type="GO" id="GO:0005886">
    <property type="term" value="C:plasma membrane"/>
    <property type="evidence" value="ECO:0007669"/>
    <property type="project" value="UniProtKB-SubCell"/>
</dbReference>
<keyword evidence="6 12" id="KW-1133">Transmembrane helix</keyword>
<dbReference type="GO" id="GO:0030368">
    <property type="term" value="F:interleukin-17 receptor activity"/>
    <property type="evidence" value="ECO:0007669"/>
    <property type="project" value="InterPro"/>
</dbReference>
<evidence type="ECO:0008006" key="17">
    <source>
        <dbReference type="Google" id="ProtNLM"/>
    </source>
</evidence>
<evidence type="ECO:0000256" key="5">
    <source>
        <dbReference type="ARBA" id="ARBA00022729"/>
    </source>
</evidence>
<keyword evidence="4 12" id="KW-0812">Transmembrane</keyword>
<keyword evidence="8" id="KW-0675">Receptor</keyword>
<evidence type="ECO:0000256" key="3">
    <source>
        <dbReference type="ARBA" id="ARBA00022475"/>
    </source>
</evidence>
<reference evidence="15" key="2">
    <citation type="submission" date="2025-09" db="UniProtKB">
        <authorList>
            <consortium name="Ensembl"/>
        </authorList>
    </citation>
    <scope>IDENTIFICATION</scope>
</reference>
<evidence type="ECO:0000256" key="2">
    <source>
        <dbReference type="ARBA" id="ARBA00004479"/>
    </source>
</evidence>
<evidence type="ECO:0000256" key="9">
    <source>
        <dbReference type="ARBA" id="ARBA00023180"/>
    </source>
</evidence>
<evidence type="ECO:0000259" key="14">
    <source>
        <dbReference type="Pfam" id="PF15037"/>
    </source>
</evidence>
<dbReference type="PANTHER" id="PTHR15583">
    <property type="entry name" value="INTERLEUKIN-17 RECEPTOR"/>
    <property type="match status" value="1"/>
</dbReference>
<accession>A0A3Q2Q6C5</accession>